<keyword evidence="1" id="KW-0614">Plasmid</keyword>
<reference evidence="1" key="1">
    <citation type="submission" date="2017-06" db="EMBL/GenBank/DDBJ databases">
        <title>Complete sequence of pA681-IMP from clinical Pseudomonas aeruginosa.</title>
        <authorList>
            <person name="Yuan M."/>
            <person name="Feng J.2nd."/>
            <person name="Zhan Z.3rd."/>
            <person name="Jiang X.4th."/>
            <person name="Zhang D.5th."/>
            <person name="Chen X.6th."/>
            <person name="Zhao X."/>
            <person name="Che J."/>
            <person name="Lu J."/>
            <person name="Xu J."/>
            <person name="Li J."/>
            <person name="Zhou D."/>
        </authorList>
    </citation>
    <scope>NUCLEOTIDE SEQUENCE</scope>
    <source>
        <plasmid evidence="1">pA681-IMP</plasmid>
    </source>
</reference>
<geneLocation type="plasmid" evidence="1">
    <name>pA681-IMP</name>
</geneLocation>
<evidence type="ECO:0000313" key="1">
    <source>
        <dbReference type="EMBL" id="AVE21536.1"/>
    </source>
</evidence>
<accession>A0A2L1KGR9</accession>
<proteinExistence type="predicted"/>
<reference evidence="2" key="2">
    <citation type="submission" date="2017-06" db="EMBL/GenBank/DDBJ databases">
        <title>Complete sequence of pR31014-IMP from clinical Pseudomonas aeruginosa.</title>
        <authorList>
            <person name="Yuan M."/>
            <person name="Feng J.2nd."/>
            <person name="Zhan Z.3rd."/>
            <person name="Jiang X.4th."/>
            <person name="Zhang D.5th."/>
            <person name="Chen X.6th."/>
            <person name="Zhao X."/>
            <person name="Che J."/>
            <person name="Lu J."/>
            <person name="Xu J."/>
            <person name="Li J."/>
            <person name="Zhou D."/>
        </authorList>
    </citation>
    <scope>NUCLEOTIDE SEQUENCE</scope>
    <source>
        <plasmid evidence="2">pR31014-IMP</plasmid>
    </source>
</reference>
<geneLocation type="plasmid" evidence="2">
    <name>pR31014-IMP</name>
</geneLocation>
<evidence type="ECO:0000313" key="2">
    <source>
        <dbReference type="EMBL" id="AVE22025.1"/>
    </source>
</evidence>
<name>A0A2L1KGR9_PSEAI</name>
<protein>
    <submittedName>
        <fullName evidence="1">Uncharacterized protein</fullName>
    </submittedName>
</protein>
<dbReference type="EMBL" id="MF344570">
    <property type="protein sequence ID" value="AVE21536.1"/>
    <property type="molecule type" value="Genomic_DNA"/>
</dbReference>
<dbReference type="AlphaFoldDB" id="A0A2L1KGR9"/>
<organism evidence="1">
    <name type="scientific">Pseudomonas aeruginosa</name>
    <dbReference type="NCBI Taxonomy" id="287"/>
    <lineage>
        <taxon>Bacteria</taxon>
        <taxon>Pseudomonadati</taxon>
        <taxon>Pseudomonadota</taxon>
        <taxon>Gammaproteobacteria</taxon>
        <taxon>Pseudomonadales</taxon>
        <taxon>Pseudomonadaceae</taxon>
        <taxon>Pseudomonas</taxon>
    </lineage>
</organism>
<dbReference type="EMBL" id="MF344571">
    <property type="protein sequence ID" value="AVE22025.1"/>
    <property type="molecule type" value="Genomic_DNA"/>
</dbReference>
<sequence length="44" mass="4890">MNLAAGLIWLQIVVAVTERGGQLSWGEGGRSRAFQYRDEVVKRA</sequence>